<proteinExistence type="inferred from homology"/>
<name>A0A108F6Z4_9BURK</name>
<evidence type="ECO:0000259" key="8">
    <source>
        <dbReference type="PROSITE" id="PS50893"/>
    </source>
</evidence>
<dbReference type="CDD" id="cd03224">
    <property type="entry name" value="ABC_TM1139_LivF_branched"/>
    <property type="match status" value="1"/>
</dbReference>
<dbReference type="GO" id="GO:0016887">
    <property type="term" value="F:ATP hydrolysis activity"/>
    <property type="evidence" value="ECO:0007669"/>
    <property type="project" value="InterPro"/>
</dbReference>
<dbReference type="Pfam" id="PF00005">
    <property type="entry name" value="ABC_tran"/>
    <property type="match status" value="1"/>
</dbReference>
<evidence type="ECO:0000313" key="10">
    <source>
        <dbReference type="Proteomes" id="UP000068016"/>
    </source>
</evidence>
<dbReference type="PANTHER" id="PTHR43820">
    <property type="entry name" value="HIGH-AFFINITY BRANCHED-CHAIN AMINO ACID TRANSPORT ATP-BINDING PROTEIN LIVF"/>
    <property type="match status" value="1"/>
</dbReference>
<evidence type="ECO:0000256" key="1">
    <source>
        <dbReference type="ARBA" id="ARBA00005417"/>
    </source>
</evidence>
<keyword evidence="4" id="KW-0472">Membrane</keyword>
<dbReference type="InterPro" id="IPR027417">
    <property type="entry name" value="P-loop_NTPase"/>
</dbReference>
<protein>
    <submittedName>
        <fullName evidence="9">Urea ABC transporter ATP-binding subunit UrtE</fullName>
    </submittedName>
</protein>
<dbReference type="GO" id="GO:0015807">
    <property type="term" value="P:L-amino acid transport"/>
    <property type="evidence" value="ECO:0007669"/>
    <property type="project" value="TreeGrafter"/>
</dbReference>
<dbReference type="InterPro" id="IPR017780">
    <property type="entry name" value="ABC_transptr_urea_ATP-bd_UrtE"/>
</dbReference>
<keyword evidence="4" id="KW-0997">Cell inner membrane</keyword>
<keyword evidence="6 9" id="KW-0067">ATP-binding</keyword>
<dbReference type="PANTHER" id="PTHR43820:SF5">
    <property type="entry name" value="HIGH-AFFINITY BRANCHED-CHAIN AMINO ACID TRANSPORT ATP-BINDING PROTEIN"/>
    <property type="match status" value="1"/>
</dbReference>
<dbReference type="GO" id="GO:0005524">
    <property type="term" value="F:ATP binding"/>
    <property type="evidence" value="ECO:0007669"/>
    <property type="project" value="UniProtKB-KW"/>
</dbReference>
<dbReference type="InterPro" id="IPR003593">
    <property type="entry name" value="AAA+_ATPase"/>
</dbReference>
<sequence length="230" mass="25050">MLKIDALNQYYGGSHILRNVTLAADEGKLTVLLGRNGVGKSTLLRCLMGVVAAKSGSVSWRGTALGTLPPYARVAAGLAYVPQGRDIFPRLTVEENLLVGAASRKAPSKVPDRIYDLFPVLKDMRARRGGDLSGGQQQQLAIGRALMSEPQLLILDEPTEGIQPSIIQDIGRTLRQLVDESKMTVLLVEQYYDFARSIADRYWVMSRGEVIAGGDAHDMETNGVRELIAV</sequence>
<dbReference type="PROSITE" id="PS50893">
    <property type="entry name" value="ABC_TRANSPORTER_2"/>
    <property type="match status" value="1"/>
</dbReference>
<dbReference type="Gene3D" id="3.40.50.300">
    <property type="entry name" value="P-loop containing nucleotide triphosphate hydrolases"/>
    <property type="match status" value="1"/>
</dbReference>
<accession>A0A108F6Z4</accession>
<dbReference type="Proteomes" id="UP000068016">
    <property type="component" value="Unassembled WGS sequence"/>
</dbReference>
<organism evidence="9 10">
    <name type="scientific">Burkholderia territorii</name>
    <dbReference type="NCBI Taxonomy" id="1503055"/>
    <lineage>
        <taxon>Bacteria</taxon>
        <taxon>Pseudomonadati</taxon>
        <taxon>Pseudomonadota</taxon>
        <taxon>Betaproteobacteria</taxon>
        <taxon>Burkholderiales</taxon>
        <taxon>Burkholderiaceae</taxon>
        <taxon>Burkholderia</taxon>
        <taxon>Burkholderia cepacia complex</taxon>
    </lineage>
</organism>
<evidence type="ECO:0000256" key="3">
    <source>
        <dbReference type="ARBA" id="ARBA00022475"/>
    </source>
</evidence>
<comment type="caution">
    <text evidence="9">The sequence shown here is derived from an EMBL/GenBank/DDBJ whole genome shotgun (WGS) entry which is preliminary data.</text>
</comment>
<evidence type="ECO:0000256" key="4">
    <source>
        <dbReference type="ARBA" id="ARBA00022519"/>
    </source>
</evidence>
<evidence type="ECO:0000256" key="5">
    <source>
        <dbReference type="ARBA" id="ARBA00022741"/>
    </source>
</evidence>
<keyword evidence="7" id="KW-0029">Amino-acid transport</keyword>
<evidence type="ECO:0000256" key="6">
    <source>
        <dbReference type="ARBA" id="ARBA00022840"/>
    </source>
</evidence>
<reference evidence="9 10" key="1">
    <citation type="submission" date="2015-11" db="EMBL/GenBank/DDBJ databases">
        <title>Expanding the genomic diversity of Burkholderia species for the development of highly accurate diagnostics.</title>
        <authorList>
            <person name="Sahl J."/>
            <person name="Keim P."/>
            <person name="Wagner D."/>
        </authorList>
    </citation>
    <scope>NUCLEOTIDE SEQUENCE [LARGE SCALE GENOMIC DNA]</scope>
    <source>
        <strain evidence="9 10">MSMB793WGS</strain>
    </source>
</reference>
<evidence type="ECO:0000313" key="9">
    <source>
        <dbReference type="EMBL" id="KWN24170.1"/>
    </source>
</evidence>
<keyword evidence="2" id="KW-0813">Transport</keyword>
<dbReference type="InterPro" id="IPR003439">
    <property type="entry name" value="ABC_transporter-like_ATP-bd"/>
</dbReference>
<feature type="domain" description="ABC transporter" evidence="8">
    <location>
        <begin position="2"/>
        <end position="230"/>
    </location>
</feature>
<dbReference type="SUPFAM" id="SSF52540">
    <property type="entry name" value="P-loop containing nucleoside triphosphate hydrolases"/>
    <property type="match status" value="1"/>
</dbReference>
<dbReference type="RefSeq" id="WP_060346005.1">
    <property type="nucleotide sequence ID" value="NZ_CM004191.1"/>
</dbReference>
<comment type="similarity">
    <text evidence="1">Belongs to the ABC transporter superfamily.</text>
</comment>
<gene>
    <name evidence="9" type="ORF">WT83_01950</name>
</gene>
<evidence type="ECO:0000256" key="7">
    <source>
        <dbReference type="ARBA" id="ARBA00022970"/>
    </source>
</evidence>
<dbReference type="GO" id="GO:0015658">
    <property type="term" value="F:branched-chain amino acid transmembrane transporter activity"/>
    <property type="evidence" value="ECO:0007669"/>
    <property type="project" value="TreeGrafter"/>
</dbReference>
<dbReference type="NCBIfam" id="TIGR03410">
    <property type="entry name" value="urea_trans_UrtE"/>
    <property type="match status" value="1"/>
</dbReference>
<evidence type="ECO:0000256" key="2">
    <source>
        <dbReference type="ARBA" id="ARBA00022448"/>
    </source>
</evidence>
<dbReference type="EMBL" id="LPLZ01000006">
    <property type="protein sequence ID" value="KWN24170.1"/>
    <property type="molecule type" value="Genomic_DNA"/>
</dbReference>
<keyword evidence="5" id="KW-0547">Nucleotide-binding</keyword>
<dbReference type="AlphaFoldDB" id="A0A108F6Z4"/>
<keyword evidence="3" id="KW-1003">Cell membrane</keyword>
<dbReference type="SMART" id="SM00382">
    <property type="entry name" value="AAA"/>
    <property type="match status" value="1"/>
</dbReference>
<dbReference type="InterPro" id="IPR052156">
    <property type="entry name" value="BCAA_Transport_ATP-bd_LivF"/>
</dbReference>